<name>A0A4Z0BVX1_9BURK</name>
<dbReference type="OrthoDB" id="8910118at2"/>
<protein>
    <recommendedName>
        <fullName evidence="4">Integral membrane protein</fullName>
    </recommendedName>
</protein>
<keyword evidence="1" id="KW-0472">Membrane</keyword>
<proteinExistence type="predicted"/>
<feature type="transmembrane region" description="Helical" evidence="1">
    <location>
        <begin position="46"/>
        <end position="66"/>
    </location>
</feature>
<keyword evidence="1" id="KW-1133">Transmembrane helix</keyword>
<sequence>MSTFASSPRFLRGVLWADAASCLATGTLQLSAIDALPRLFGLPQTLLLDSGIFLVAYALMAAWAATREVPPRGWVALFAIGNVAWAIGCAAVVALLQPTALGIAWIAAQAVAVLVLADLQWMGLRRGAATPRTALG</sequence>
<feature type="transmembrane region" description="Helical" evidence="1">
    <location>
        <begin position="73"/>
        <end position="96"/>
    </location>
</feature>
<gene>
    <name evidence="2" type="ORF">EZ313_14165</name>
</gene>
<evidence type="ECO:0000313" key="2">
    <source>
        <dbReference type="EMBL" id="TFZ02408.1"/>
    </source>
</evidence>
<organism evidence="2 3">
    <name type="scientific">Ramlibacter henchirensis</name>
    <dbReference type="NCBI Taxonomy" id="204072"/>
    <lineage>
        <taxon>Bacteria</taxon>
        <taxon>Pseudomonadati</taxon>
        <taxon>Pseudomonadota</taxon>
        <taxon>Betaproteobacteria</taxon>
        <taxon>Burkholderiales</taxon>
        <taxon>Comamonadaceae</taxon>
        <taxon>Ramlibacter</taxon>
    </lineage>
</organism>
<feature type="transmembrane region" description="Helical" evidence="1">
    <location>
        <begin position="102"/>
        <end position="122"/>
    </location>
</feature>
<evidence type="ECO:0000313" key="3">
    <source>
        <dbReference type="Proteomes" id="UP000298180"/>
    </source>
</evidence>
<evidence type="ECO:0008006" key="4">
    <source>
        <dbReference type="Google" id="ProtNLM"/>
    </source>
</evidence>
<dbReference type="EMBL" id="SMLM01000002">
    <property type="protein sequence ID" value="TFZ02408.1"/>
    <property type="molecule type" value="Genomic_DNA"/>
</dbReference>
<accession>A0A4Z0BVX1</accession>
<dbReference type="Proteomes" id="UP000298180">
    <property type="component" value="Unassembled WGS sequence"/>
</dbReference>
<dbReference type="RefSeq" id="WP_135263935.1">
    <property type="nucleotide sequence ID" value="NZ_SMLM01000002.1"/>
</dbReference>
<keyword evidence="3" id="KW-1185">Reference proteome</keyword>
<evidence type="ECO:0000256" key="1">
    <source>
        <dbReference type="SAM" id="Phobius"/>
    </source>
</evidence>
<keyword evidence="1" id="KW-0812">Transmembrane</keyword>
<reference evidence="2 3" key="1">
    <citation type="submission" date="2019-03" db="EMBL/GenBank/DDBJ databases">
        <title>Ramlibacter henchirensis DSM 14656, whole genome shotgun sequence.</title>
        <authorList>
            <person name="Zhang X."/>
            <person name="Feng G."/>
            <person name="Zhu H."/>
        </authorList>
    </citation>
    <scope>NUCLEOTIDE SEQUENCE [LARGE SCALE GENOMIC DNA]</scope>
    <source>
        <strain evidence="2 3">DSM 14656</strain>
    </source>
</reference>
<comment type="caution">
    <text evidence="2">The sequence shown here is derived from an EMBL/GenBank/DDBJ whole genome shotgun (WGS) entry which is preliminary data.</text>
</comment>
<dbReference type="AlphaFoldDB" id="A0A4Z0BVX1"/>